<evidence type="ECO:0000256" key="1">
    <source>
        <dbReference type="SAM" id="MobiDB-lite"/>
    </source>
</evidence>
<dbReference type="AlphaFoldDB" id="A0A4R2SZR0"/>
<reference evidence="2 3" key="1">
    <citation type="submission" date="2019-03" db="EMBL/GenBank/DDBJ databases">
        <title>Genomic Encyclopedia of Type Strains, Phase IV (KMG-IV): sequencing the most valuable type-strain genomes for metagenomic binning, comparative biology and taxonomic classification.</title>
        <authorList>
            <person name="Goeker M."/>
        </authorList>
    </citation>
    <scope>NUCLEOTIDE SEQUENCE [LARGE SCALE GENOMIC DNA]</scope>
    <source>
        <strain evidence="2 3">DSM 28404</strain>
    </source>
</reference>
<feature type="region of interest" description="Disordered" evidence="1">
    <location>
        <begin position="155"/>
        <end position="313"/>
    </location>
</feature>
<feature type="compositionally biased region" description="Basic and acidic residues" evidence="1">
    <location>
        <begin position="438"/>
        <end position="450"/>
    </location>
</feature>
<keyword evidence="3" id="KW-1185">Reference proteome</keyword>
<dbReference type="EMBL" id="SLYB01000039">
    <property type="protein sequence ID" value="TCP90148.1"/>
    <property type="molecule type" value="Genomic_DNA"/>
</dbReference>
<dbReference type="Proteomes" id="UP000295763">
    <property type="component" value="Unassembled WGS sequence"/>
</dbReference>
<feature type="compositionally biased region" description="Basic and acidic residues" evidence="1">
    <location>
        <begin position="215"/>
        <end position="229"/>
    </location>
</feature>
<dbReference type="Gene3D" id="2.60.40.10">
    <property type="entry name" value="Immunoglobulins"/>
    <property type="match status" value="1"/>
</dbReference>
<evidence type="ECO:0000313" key="3">
    <source>
        <dbReference type="Proteomes" id="UP000295763"/>
    </source>
</evidence>
<feature type="compositionally biased region" description="Basic and acidic residues" evidence="1">
    <location>
        <begin position="245"/>
        <end position="279"/>
    </location>
</feature>
<organism evidence="2 3">
    <name type="scientific">Cricetibacter osteomyelitidis</name>
    <dbReference type="NCBI Taxonomy" id="1521931"/>
    <lineage>
        <taxon>Bacteria</taxon>
        <taxon>Pseudomonadati</taxon>
        <taxon>Pseudomonadota</taxon>
        <taxon>Gammaproteobacteria</taxon>
        <taxon>Pasteurellales</taxon>
        <taxon>Pasteurellaceae</taxon>
        <taxon>Cricetibacter</taxon>
    </lineage>
</organism>
<gene>
    <name evidence="2" type="ORF">EDC44_1391</name>
</gene>
<protein>
    <recommendedName>
        <fullName evidence="4">Bacterial Ig domain-containing protein</fullName>
    </recommendedName>
</protein>
<feature type="non-terminal residue" evidence="2">
    <location>
        <position position="467"/>
    </location>
</feature>
<proteinExistence type="predicted"/>
<name>A0A4R2SZR0_9PAST</name>
<dbReference type="RefSeq" id="WP_207896765.1">
    <property type="nucleotide sequence ID" value="NZ_SLYB01000039.1"/>
</dbReference>
<sequence>MSTTLKVLSAKKVIASHQIEKGNQLIIEARDKSNYQLIDDQTGLGPQNIIAKREGNDLKVFLEDGDMNADVIIKNYYDDQTESTSNLLVGEHENGNIYAYVPESGMKTDAVSMLAEEVIAPQALGGEEIGAFWAFNPWWLLALAPIAAGIAIAASSGGSDSGSGNNGGNSNNTDTTADKPTITAPTDGSVKVAPGSDNTKVVITYTDENGNDKTATVEKDENGSWKSDDSNVEINQDGTFTIPADKVKDNSEVNAKGTDDKNNTADADSKIAGDTKKPGDSNGDGVVDDNDNSSDKAPLPGGLELPRNTAGAPNIVFGEDQDADGKLNAAENASIDDNQAITPVYITIPDKTEVGDNLVLTINGTEKIISVTEEMIIAGYTVIEQVPTNKDGDVTVTAKVTDPAGNESKMATKMLAVDTTADKPSITAQDGGDVTVKPGDDNTKVEVKFKDESGAEKTVIAEKDQDG</sequence>
<feature type="region of interest" description="Disordered" evidence="1">
    <location>
        <begin position="422"/>
        <end position="450"/>
    </location>
</feature>
<accession>A0A4R2SZR0</accession>
<evidence type="ECO:0000313" key="2">
    <source>
        <dbReference type="EMBL" id="TCP90148.1"/>
    </source>
</evidence>
<dbReference type="InterPro" id="IPR013783">
    <property type="entry name" value="Ig-like_fold"/>
</dbReference>
<feature type="compositionally biased region" description="Polar residues" evidence="1">
    <location>
        <begin position="196"/>
        <end position="214"/>
    </location>
</feature>
<evidence type="ECO:0008006" key="4">
    <source>
        <dbReference type="Google" id="ProtNLM"/>
    </source>
</evidence>
<comment type="caution">
    <text evidence="2">The sequence shown here is derived from an EMBL/GenBank/DDBJ whole genome shotgun (WGS) entry which is preliminary data.</text>
</comment>